<name>A0A8W8JVN0_MAGGI</name>
<dbReference type="Proteomes" id="UP000005408">
    <property type="component" value="Unassembled WGS sequence"/>
</dbReference>
<proteinExistence type="predicted"/>
<feature type="compositionally biased region" description="Basic residues" evidence="2">
    <location>
        <begin position="1"/>
        <end position="13"/>
    </location>
</feature>
<dbReference type="InterPro" id="IPR004244">
    <property type="entry name" value="Transposase_22"/>
</dbReference>
<organism evidence="3 4">
    <name type="scientific">Magallana gigas</name>
    <name type="common">Pacific oyster</name>
    <name type="synonym">Crassostrea gigas</name>
    <dbReference type="NCBI Taxonomy" id="29159"/>
    <lineage>
        <taxon>Eukaryota</taxon>
        <taxon>Metazoa</taxon>
        <taxon>Spiralia</taxon>
        <taxon>Lophotrochozoa</taxon>
        <taxon>Mollusca</taxon>
        <taxon>Bivalvia</taxon>
        <taxon>Autobranchia</taxon>
        <taxon>Pteriomorphia</taxon>
        <taxon>Ostreida</taxon>
        <taxon>Ostreoidea</taxon>
        <taxon>Ostreidae</taxon>
        <taxon>Magallana</taxon>
    </lineage>
</organism>
<dbReference type="PANTHER" id="PTHR11505">
    <property type="entry name" value="L1 TRANSPOSABLE ELEMENT-RELATED"/>
    <property type="match status" value="1"/>
</dbReference>
<feature type="compositionally biased region" description="Basic and acidic residues" evidence="2">
    <location>
        <begin position="55"/>
        <end position="84"/>
    </location>
</feature>
<dbReference type="Gene3D" id="3.30.70.1820">
    <property type="entry name" value="L1 transposable element, RRM domain"/>
    <property type="match status" value="1"/>
</dbReference>
<accession>A0A8W8JVN0</accession>
<feature type="coiled-coil region" evidence="1">
    <location>
        <begin position="124"/>
        <end position="183"/>
    </location>
</feature>
<sequence length="326" mass="38147">MRGLIKSHKKKGSKEKVKKEKIKWESDEACKKLKELWNNLHYQRGNSGRTRKMPRKDTQKEKECQQKETQKETQKEKEGLQDDEVSNKDLKDLFSRLIKKLDESLSARLTALEGKVDDALTGELKQVNDSLQNHEDRLAELEKQQNEVINPQVDKMDTLEDALKELQDRIIQQEARSRKYNLLFYGIPKETGEVTHDIIVKFLHEKLSISLESAESILIENSHRVQKNPKSTYKPDAPEAVIVKFVRMEDRNMILNLARFKALPKGYAVRTDLPVHLKKKRGELARKAYELRKSGRKTRIRETKDDVILEYRPRDGKEWLTYKASV</sequence>
<keyword evidence="4" id="KW-1185">Reference proteome</keyword>
<keyword evidence="1" id="KW-0175">Coiled coil</keyword>
<feature type="region of interest" description="Disordered" evidence="2">
    <location>
        <begin position="41"/>
        <end position="84"/>
    </location>
</feature>
<protein>
    <submittedName>
        <fullName evidence="3">Uncharacterized protein</fullName>
    </submittedName>
</protein>
<evidence type="ECO:0000313" key="4">
    <source>
        <dbReference type="Proteomes" id="UP000005408"/>
    </source>
</evidence>
<feature type="region of interest" description="Disordered" evidence="2">
    <location>
        <begin position="1"/>
        <end position="20"/>
    </location>
</feature>
<reference evidence="3" key="1">
    <citation type="submission" date="2022-08" db="UniProtKB">
        <authorList>
            <consortium name="EnsemblMetazoa"/>
        </authorList>
    </citation>
    <scope>IDENTIFICATION</scope>
    <source>
        <strain evidence="3">05x7-T-G4-1.051#20</strain>
    </source>
</reference>
<evidence type="ECO:0000256" key="2">
    <source>
        <dbReference type="SAM" id="MobiDB-lite"/>
    </source>
</evidence>
<evidence type="ECO:0000313" key="3">
    <source>
        <dbReference type="EnsemblMetazoa" id="G21054.1:cds"/>
    </source>
</evidence>
<dbReference type="AlphaFoldDB" id="A0A8W8JVN0"/>
<evidence type="ECO:0000256" key="1">
    <source>
        <dbReference type="SAM" id="Coils"/>
    </source>
</evidence>
<dbReference type="EnsemblMetazoa" id="G21054.1">
    <property type="protein sequence ID" value="G21054.1:cds"/>
    <property type="gene ID" value="G21054"/>
</dbReference>